<keyword evidence="2" id="KW-1185">Reference proteome</keyword>
<dbReference type="Proteomes" id="UP001056120">
    <property type="component" value="Linkage Group LG24"/>
</dbReference>
<reference evidence="1 2" key="2">
    <citation type="journal article" date="2022" name="Mol. Ecol. Resour.">
        <title>The genomes of chicory, endive, great burdock and yacon provide insights into Asteraceae paleo-polyploidization history and plant inulin production.</title>
        <authorList>
            <person name="Fan W."/>
            <person name="Wang S."/>
            <person name="Wang H."/>
            <person name="Wang A."/>
            <person name="Jiang F."/>
            <person name="Liu H."/>
            <person name="Zhao H."/>
            <person name="Xu D."/>
            <person name="Zhang Y."/>
        </authorList>
    </citation>
    <scope>NUCLEOTIDE SEQUENCE [LARGE SCALE GENOMIC DNA]</scope>
    <source>
        <strain evidence="2">cv. Yunnan</strain>
        <tissue evidence="1">Leaves</tissue>
    </source>
</reference>
<name>A0ACB9AR75_9ASTR</name>
<organism evidence="1 2">
    <name type="scientific">Smallanthus sonchifolius</name>
    <dbReference type="NCBI Taxonomy" id="185202"/>
    <lineage>
        <taxon>Eukaryota</taxon>
        <taxon>Viridiplantae</taxon>
        <taxon>Streptophyta</taxon>
        <taxon>Embryophyta</taxon>
        <taxon>Tracheophyta</taxon>
        <taxon>Spermatophyta</taxon>
        <taxon>Magnoliopsida</taxon>
        <taxon>eudicotyledons</taxon>
        <taxon>Gunneridae</taxon>
        <taxon>Pentapetalae</taxon>
        <taxon>asterids</taxon>
        <taxon>campanulids</taxon>
        <taxon>Asterales</taxon>
        <taxon>Asteraceae</taxon>
        <taxon>Asteroideae</taxon>
        <taxon>Heliantheae alliance</taxon>
        <taxon>Millerieae</taxon>
        <taxon>Smallanthus</taxon>
    </lineage>
</organism>
<comment type="caution">
    <text evidence="1">The sequence shown here is derived from an EMBL/GenBank/DDBJ whole genome shotgun (WGS) entry which is preliminary data.</text>
</comment>
<evidence type="ECO:0000313" key="2">
    <source>
        <dbReference type="Proteomes" id="UP001056120"/>
    </source>
</evidence>
<dbReference type="EMBL" id="CM042041">
    <property type="protein sequence ID" value="KAI3712333.1"/>
    <property type="molecule type" value="Genomic_DNA"/>
</dbReference>
<proteinExistence type="predicted"/>
<gene>
    <name evidence="1" type="ORF">L1987_70885</name>
</gene>
<protein>
    <submittedName>
        <fullName evidence="1">Uncharacterized protein</fullName>
    </submittedName>
</protein>
<accession>A0ACB9AR75</accession>
<sequence>MGTFVNGFLYWIAKRGNGSLIVALDVKEMVFSEIELPFSHSLDILGTSGGRLHAFDVIYDEYELWVMDEHGKEKSWSKVLTLNDLADFDRPMSIVDEGKIVLLKIMIKNQKQVIIYDWLKNSYEVY</sequence>
<reference evidence="2" key="1">
    <citation type="journal article" date="2022" name="Mol. Ecol. Resour.">
        <title>The genomes of chicory, endive, great burdock and yacon provide insights into Asteraceae palaeo-polyploidization history and plant inulin production.</title>
        <authorList>
            <person name="Fan W."/>
            <person name="Wang S."/>
            <person name="Wang H."/>
            <person name="Wang A."/>
            <person name="Jiang F."/>
            <person name="Liu H."/>
            <person name="Zhao H."/>
            <person name="Xu D."/>
            <person name="Zhang Y."/>
        </authorList>
    </citation>
    <scope>NUCLEOTIDE SEQUENCE [LARGE SCALE GENOMIC DNA]</scope>
    <source>
        <strain evidence="2">cv. Yunnan</strain>
    </source>
</reference>
<evidence type="ECO:0000313" key="1">
    <source>
        <dbReference type="EMBL" id="KAI3712333.1"/>
    </source>
</evidence>